<dbReference type="InterPro" id="IPR011527">
    <property type="entry name" value="ABC1_TM_dom"/>
</dbReference>
<keyword evidence="2 6" id="KW-0812">Transmembrane</keyword>
<evidence type="ECO:0000313" key="10">
    <source>
        <dbReference type="Proteomes" id="UP001321492"/>
    </source>
</evidence>
<evidence type="ECO:0000256" key="5">
    <source>
        <dbReference type="SAM" id="MobiDB-lite"/>
    </source>
</evidence>
<organism evidence="9 10">
    <name type="scientific">Chelatococcus albus</name>
    <dbReference type="NCBI Taxonomy" id="3047466"/>
    <lineage>
        <taxon>Bacteria</taxon>
        <taxon>Pseudomonadati</taxon>
        <taxon>Pseudomonadota</taxon>
        <taxon>Alphaproteobacteria</taxon>
        <taxon>Hyphomicrobiales</taxon>
        <taxon>Chelatococcaceae</taxon>
        <taxon>Chelatococcus</taxon>
    </lineage>
</organism>
<protein>
    <submittedName>
        <fullName evidence="9">ABC transporter transmembrane domain-containing protein</fullName>
    </submittedName>
</protein>
<feature type="transmembrane region" description="Helical" evidence="6">
    <location>
        <begin position="88"/>
        <end position="112"/>
    </location>
</feature>
<evidence type="ECO:0000259" key="7">
    <source>
        <dbReference type="PROSITE" id="PS50893"/>
    </source>
</evidence>
<keyword evidence="3 6" id="KW-1133">Transmembrane helix</keyword>
<dbReference type="Pfam" id="PF00664">
    <property type="entry name" value="ABC_membrane"/>
    <property type="match status" value="1"/>
</dbReference>
<sequence length="926" mass="102847">MEKSLFRYIWRHTRREQLVIFAAVLASLPFYFWSLDLPKRIVNEAIQGGAFKDGRATATFLEIGATPPALFGGGPRVTFFEGFTVGQLGLLFGLSTLFLVLVLVNGAFKYWINVAKGALGERMLRRMRFDLFSLTFRFPPETLRTVKASETATIIKDEVEPIGGFIGDAFIQPMFLGTQAATAMLFILLQNVWLGIIAASIVGIQFVVIPRLRRVQLRLGKERQIASRKLAGRVGEIVDGMEAVHVHDATAWEKAEIGERLFHLFDLRFRIYKWKFAVKFLNNLLAQITPFFFYSVGGYFALKGKLDIGQLVAVIAAYRELPPPLKELIDWDQQRLDVQIKYDQITQQFAPERLIPEEVFAGAEADAEPLRGPLVVKDLRVMDSHGSPLVEGASFAWDLPARIALVGDGGGGPSVLARVLARRIDDFTGQISIGGRDLRRLPEAVTGRRLTYAGVDPILFPGTLRDNLVYGLRHRPVRPGAAGDDAEQRRRRLEASRTGNPEASPDDEWIDYAALGLEGADELDHRLLEELALVGMRDDVYRFGLSGRVDPARYPHLAEKLVEARGLLRAKLADRDMRQLVEPFDPARYNNQATIGENLLFGASVGGAFAGRARAVNPLVRRVLDAEDLTDELVRMGGDIAQTMTEIFRGLPPGHPLFEQFSFIAADDLPEYEDIVRRWATRRASGLTREDRNRLLVLPLDYVEPRHRLGLIDDVLKARIVEARMRFRRELRGTLWEQEVELYDAERVCGAAPLRDNLLFGRVAHGIADARERVTKVAGEVISELGMRDDIARVGLDFQVGPGGRLLTAQQRASVALVRCLVKQPDILVLDGALASYGDAQAASLLATITEAYRGRSLVAVLRDEAQAADFDILVRFTGPRPQQVRGPLAPAAEGGEAGVGAGTVQQPLRDSDKATTEPEFERQTP</sequence>
<proteinExistence type="predicted"/>
<dbReference type="Gene3D" id="3.40.50.300">
    <property type="entry name" value="P-loop containing nucleotide triphosphate hydrolases"/>
    <property type="match status" value="2"/>
</dbReference>
<evidence type="ECO:0000256" key="6">
    <source>
        <dbReference type="SAM" id="Phobius"/>
    </source>
</evidence>
<evidence type="ECO:0000256" key="4">
    <source>
        <dbReference type="ARBA" id="ARBA00023136"/>
    </source>
</evidence>
<dbReference type="Proteomes" id="UP001321492">
    <property type="component" value="Unassembled WGS sequence"/>
</dbReference>
<dbReference type="RefSeq" id="WP_283741448.1">
    <property type="nucleotide sequence ID" value="NZ_JASJEV010000009.1"/>
</dbReference>
<reference evidence="9 10" key="1">
    <citation type="submission" date="2023-05" db="EMBL/GenBank/DDBJ databases">
        <title>Chelatococcus sp. nov., a moderately thermophilic bacterium isolated from hot spring microbial mat.</title>
        <authorList>
            <person name="Hu C.-J."/>
            <person name="Li W.-J."/>
        </authorList>
    </citation>
    <scope>NUCLEOTIDE SEQUENCE [LARGE SCALE GENOMIC DNA]</scope>
    <source>
        <strain evidence="9 10">SYSU G07232</strain>
    </source>
</reference>
<evidence type="ECO:0000256" key="2">
    <source>
        <dbReference type="ARBA" id="ARBA00022692"/>
    </source>
</evidence>
<dbReference type="Gene3D" id="1.20.1560.10">
    <property type="entry name" value="ABC transporter type 1, transmembrane domain"/>
    <property type="match status" value="1"/>
</dbReference>
<feature type="transmembrane region" description="Helical" evidence="6">
    <location>
        <begin position="165"/>
        <end position="187"/>
    </location>
</feature>
<feature type="region of interest" description="Disordered" evidence="5">
    <location>
        <begin position="884"/>
        <end position="926"/>
    </location>
</feature>
<dbReference type="SUPFAM" id="SSF52540">
    <property type="entry name" value="P-loop containing nucleoside triphosphate hydrolases"/>
    <property type="match status" value="1"/>
</dbReference>
<dbReference type="EMBL" id="JASJEV010000009">
    <property type="protein sequence ID" value="MDJ1159451.1"/>
    <property type="molecule type" value="Genomic_DNA"/>
</dbReference>
<dbReference type="SUPFAM" id="SSF90123">
    <property type="entry name" value="ABC transporter transmembrane region"/>
    <property type="match status" value="1"/>
</dbReference>
<comment type="subcellular location">
    <subcellularLocation>
        <location evidence="1">Cell membrane</location>
        <topology evidence="1">Multi-pass membrane protein</topology>
    </subcellularLocation>
</comment>
<gene>
    <name evidence="9" type="ORF">QNA08_14525</name>
</gene>
<dbReference type="PANTHER" id="PTHR43394">
    <property type="entry name" value="ATP-DEPENDENT PERMEASE MDL1, MITOCHONDRIAL"/>
    <property type="match status" value="1"/>
</dbReference>
<name>A0ABT7AJ94_9HYPH</name>
<feature type="transmembrane region" description="Helical" evidence="6">
    <location>
        <begin position="193"/>
        <end position="212"/>
    </location>
</feature>
<evidence type="ECO:0000259" key="8">
    <source>
        <dbReference type="PROSITE" id="PS50929"/>
    </source>
</evidence>
<dbReference type="PROSITE" id="PS50929">
    <property type="entry name" value="ABC_TM1F"/>
    <property type="match status" value="1"/>
</dbReference>
<feature type="region of interest" description="Disordered" evidence="5">
    <location>
        <begin position="479"/>
        <end position="506"/>
    </location>
</feature>
<dbReference type="PROSITE" id="PS50893">
    <property type="entry name" value="ABC_TRANSPORTER_2"/>
    <property type="match status" value="1"/>
</dbReference>
<feature type="compositionally biased region" description="Basic and acidic residues" evidence="5">
    <location>
        <begin position="910"/>
        <end position="926"/>
    </location>
</feature>
<feature type="domain" description="ABC transporter" evidence="7">
    <location>
        <begin position="374"/>
        <end position="905"/>
    </location>
</feature>
<keyword evidence="10" id="KW-1185">Reference proteome</keyword>
<feature type="transmembrane region" description="Helical" evidence="6">
    <location>
        <begin position="18"/>
        <end position="35"/>
    </location>
</feature>
<evidence type="ECO:0000256" key="1">
    <source>
        <dbReference type="ARBA" id="ARBA00004651"/>
    </source>
</evidence>
<evidence type="ECO:0000313" key="9">
    <source>
        <dbReference type="EMBL" id="MDJ1159451.1"/>
    </source>
</evidence>
<feature type="domain" description="ABC transmembrane type-1" evidence="8">
    <location>
        <begin position="79"/>
        <end position="330"/>
    </location>
</feature>
<evidence type="ECO:0000256" key="3">
    <source>
        <dbReference type="ARBA" id="ARBA00022989"/>
    </source>
</evidence>
<dbReference type="CDD" id="cd07346">
    <property type="entry name" value="ABC_6TM_exporters"/>
    <property type="match status" value="1"/>
</dbReference>
<dbReference type="InterPro" id="IPR036640">
    <property type="entry name" value="ABC1_TM_sf"/>
</dbReference>
<keyword evidence="4 6" id="KW-0472">Membrane</keyword>
<feature type="transmembrane region" description="Helical" evidence="6">
    <location>
        <begin position="280"/>
        <end position="302"/>
    </location>
</feature>
<accession>A0ABT7AJ94</accession>
<dbReference type="InterPro" id="IPR027417">
    <property type="entry name" value="P-loop_NTPase"/>
</dbReference>
<dbReference type="PANTHER" id="PTHR43394:SF1">
    <property type="entry name" value="ATP-BINDING CASSETTE SUB-FAMILY B MEMBER 10, MITOCHONDRIAL"/>
    <property type="match status" value="1"/>
</dbReference>
<comment type="caution">
    <text evidence="9">The sequence shown here is derived from an EMBL/GenBank/DDBJ whole genome shotgun (WGS) entry which is preliminary data.</text>
</comment>
<dbReference type="InterPro" id="IPR039421">
    <property type="entry name" value="Type_1_exporter"/>
</dbReference>
<dbReference type="InterPro" id="IPR003439">
    <property type="entry name" value="ABC_transporter-like_ATP-bd"/>
</dbReference>